<comment type="caution">
    <text evidence="2">The sequence shown here is derived from an EMBL/GenBank/DDBJ whole genome shotgun (WGS) entry which is preliminary data.</text>
</comment>
<feature type="signal peptide" evidence="1">
    <location>
        <begin position="1"/>
        <end position="21"/>
    </location>
</feature>
<dbReference type="Proteomes" id="UP000294530">
    <property type="component" value="Unassembled WGS sequence"/>
</dbReference>
<dbReference type="OrthoDB" id="128830at2759"/>
<gene>
    <name evidence="2" type="ORF">CCR75_006654</name>
</gene>
<evidence type="ECO:0000313" key="3">
    <source>
        <dbReference type="Proteomes" id="UP000294530"/>
    </source>
</evidence>
<sequence>MSLAWLPLSTFSLVLEYAVCGFTRDLGPERRSLHGRSLKDVALVSKRWYHAVDELVALIRRDTMQLTFKYGSRTEVMAIRRKVQLRGRLVRDLRIRMGRSDGARFVTGVWWWMEDRELPWNVILSLTPGLKRLDLRFMPLDSRHLIDLLEVAAKCCLQVEFLILPKKQNFGVTDNCKAIARLMEALKYAMARWYLKGKCGGLKQLTVPTREKTDTFRNSTKFIEGVIEFCPNVWYLDGYKDTIDELNDVACDEKWMISLETWENFNKSCTHLREFNWILVPFTDPFFQMFGKYVKPNLKILSLTPNMSWGWDNNLSQDELTNHATTIPDHELPANDVVALFNGCPALIELKIRISMEKDEDVLLYAEAFGDKFWETVVSCCPLLQNLCFDDCSTYNEIQPVKTIRSFTDRGLLALAGHLRLTTIKLPAVCCSGDGLFEFLQHLFRMKDFGGGTRTLVLSLAGPTDYNNLPPHPFYVEIVRLLKCLAQTSEEQMGITTCCFKASLIIHNPQGSLVDQRWSYSYVHNELKPILKKICETQLSLDLHIVLCRDDESTFRRIDNLELNWCLGSQQGDVFIEDEFAGSAGSNYYSSDVEDDYNDDVDI</sequence>
<protein>
    <recommendedName>
        <fullName evidence="4">F-box domain-containing protein</fullName>
    </recommendedName>
</protein>
<keyword evidence="3" id="KW-1185">Reference proteome</keyword>
<dbReference type="KEGG" id="blac:94350393"/>
<dbReference type="Gene3D" id="3.80.10.10">
    <property type="entry name" value="Ribonuclease Inhibitor"/>
    <property type="match status" value="1"/>
</dbReference>
<evidence type="ECO:0008006" key="4">
    <source>
        <dbReference type="Google" id="ProtNLM"/>
    </source>
</evidence>
<evidence type="ECO:0000256" key="1">
    <source>
        <dbReference type="SAM" id="SignalP"/>
    </source>
</evidence>
<proteinExistence type="predicted"/>
<accession>A0A976FEG7</accession>
<dbReference type="GeneID" id="94350393"/>
<organism evidence="2 3">
    <name type="scientific">Bremia lactucae</name>
    <name type="common">Lettuce downy mildew</name>
    <dbReference type="NCBI Taxonomy" id="4779"/>
    <lineage>
        <taxon>Eukaryota</taxon>
        <taxon>Sar</taxon>
        <taxon>Stramenopiles</taxon>
        <taxon>Oomycota</taxon>
        <taxon>Peronosporomycetes</taxon>
        <taxon>Peronosporales</taxon>
        <taxon>Peronosporaceae</taxon>
        <taxon>Bremia</taxon>
    </lineage>
</organism>
<dbReference type="RefSeq" id="XP_067814318.1">
    <property type="nucleotide sequence ID" value="XM_067964722.1"/>
</dbReference>
<feature type="chain" id="PRO_5037837451" description="F-box domain-containing protein" evidence="1">
    <location>
        <begin position="22"/>
        <end position="603"/>
    </location>
</feature>
<reference evidence="2 3" key="1">
    <citation type="journal article" date="2021" name="Genome Biol.">
        <title>AFLAP: assembly-free linkage analysis pipeline using k-mers from genome sequencing data.</title>
        <authorList>
            <person name="Fletcher K."/>
            <person name="Zhang L."/>
            <person name="Gil J."/>
            <person name="Han R."/>
            <person name="Cavanaugh K."/>
            <person name="Michelmore R."/>
        </authorList>
    </citation>
    <scope>NUCLEOTIDE SEQUENCE [LARGE SCALE GENOMIC DNA]</scope>
    <source>
        <strain evidence="2 3">SF5</strain>
    </source>
</reference>
<evidence type="ECO:0000313" key="2">
    <source>
        <dbReference type="EMBL" id="TDH64819.1"/>
    </source>
</evidence>
<dbReference type="SUPFAM" id="SSF52047">
    <property type="entry name" value="RNI-like"/>
    <property type="match status" value="1"/>
</dbReference>
<dbReference type="AlphaFoldDB" id="A0A976FEG7"/>
<dbReference type="InterPro" id="IPR032675">
    <property type="entry name" value="LRR_dom_sf"/>
</dbReference>
<dbReference type="EMBL" id="SHOA02000002">
    <property type="protein sequence ID" value="TDH64819.1"/>
    <property type="molecule type" value="Genomic_DNA"/>
</dbReference>
<keyword evidence="1" id="KW-0732">Signal</keyword>
<name>A0A976FEG7_BRELC</name>